<dbReference type="Gene3D" id="3.30.420.10">
    <property type="entry name" value="Ribonuclease H-like superfamily/Ribonuclease H"/>
    <property type="match status" value="1"/>
</dbReference>
<dbReference type="InterPro" id="IPR036397">
    <property type="entry name" value="RNaseH_sf"/>
</dbReference>
<proteinExistence type="predicted"/>
<keyword evidence="2" id="KW-0378">Hydrolase</keyword>
<reference evidence="5" key="1">
    <citation type="journal article" date="2019" name="Sci. Rep.">
        <title>Draft genome of Tanacetum cinerariifolium, the natural source of mosquito coil.</title>
        <authorList>
            <person name="Yamashiro T."/>
            <person name="Shiraishi A."/>
            <person name="Satake H."/>
            <person name="Nakayama K."/>
        </authorList>
    </citation>
    <scope>NUCLEOTIDE SEQUENCE</scope>
</reference>
<dbReference type="PANTHER" id="PTHR42648">
    <property type="entry name" value="TRANSPOSASE, PUTATIVE-RELATED"/>
    <property type="match status" value="1"/>
</dbReference>
<feature type="region of interest" description="Disordered" evidence="3">
    <location>
        <begin position="801"/>
        <end position="832"/>
    </location>
</feature>
<dbReference type="InterPro" id="IPR013103">
    <property type="entry name" value="RVT_2"/>
</dbReference>
<dbReference type="Pfam" id="PF07727">
    <property type="entry name" value="RVT_2"/>
    <property type="match status" value="1"/>
</dbReference>
<protein>
    <submittedName>
        <fullName evidence="5">Retrotransposon protein, putative, unclassified</fullName>
    </submittedName>
</protein>
<feature type="region of interest" description="Disordered" evidence="3">
    <location>
        <begin position="107"/>
        <end position="144"/>
    </location>
</feature>
<dbReference type="GO" id="GO:0015074">
    <property type="term" value="P:DNA integration"/>
    <property type="evidence" value="ECO:0007669"/>
    <property type="project" value="InterPro"/>
</dbReference>
<name>A0A6L2J087_TANCI</name>
<dbReference type="EMBL" id="BKCJ010000155">
    <property type="protein sequence ID" value="GEU30413.1"/>
    <property type="molecule type" value="Genomic_DNA"/>
</dbReference>
<dbReference type="SUPFAM" id="SSF53098">
    <property type="entry name" value="Ribonuclease H-like"/>
    <property type="match status" value="1"/>
</dbReference>
<organism evidence="5">
    <name type="scientific">Tanacetum cinerariifolium</name>
    <name type="common">Dalmatian daisy</name>
    <name type="synonym">Chrysanthemum cinerariifolium</name>
    <dbReference type="NCBI Taxonomy" id="118510"/>
    <lineage>
        <taxon>Eukaryota</taxon>
        <taxon>Viridiplantae</taxon>
        <taxon>Streptophyta</taxon>
        <taxon>Embryophyta</taxon>
        <taxon>Tracheophyta</taxon>
        <taxon>Spermatophyta</taxon>
        <taxon>Magnoliopsida</taxon>
        <taxon>eudicotyledons</taxon>
        <taxon>Gunneridae</taxon>
        <taxon>Pentapetalae</taxon>
        <taxon>asterids</taxon>
        <taxon>campanulids</taxon>
        <taxon>Asterales</taxon>
        <taxon>Asteraceae</taxon>
        <taxon>Asteroideae</taxon>
        <taxon>Anthemideae</taxon>
        <taxon>Anthemidinae</taxon>
        <taxon>Tanacetum</taxon>
    </lineage>
</organism>
<dbReference type="GO" id="GO:0046872">
    <property type="term" value="F:metal ion binding"/>
    <property type="evidence" value="ECO:0007669"/>
    <property type="project" value="UniProtKB-KW"/>
</dbReference>
<accession>A0A6L2J087</accession>
<dbReference type="InterPro" id="IPR001584">
    <property type="entry name" value="Integrase_cat-core"/>
</dbReference>
<evidence type="ECO:0000256" key="1">
    <source>
        <dbReference type="ARBA" id="ARBA00022723"/>
    </source>
</evidence>
<dbReference type="InterPro" id="IPR025724">
    <property type="entry name" value="GAG-pre-integrase_dom"/>
</dbReference>
<dbReference type="Pfam" id="PF13976">
    <property type="entry name" value="gag_pre-integrs"/>
    <property type="match status" value="1"/>
</dbReference>
<gene>
    <name evidence="5" type="ORF">Tci_002391</name>
</gene>
<feature type="compositionally biased region" description="Basic and acidic residues" evidence="3">
    <location>
        <begin position="109"/>
        <end position="121"/>
    </location>
</feature>
<evidence type="ECO:0000256" key="2">
    <source>
        <dbReference type="ARBA" id="ARBA00022801"/>
    </source>
</evidence>
<dbReference type="AlphaFoldDB" id="A0A6L2J087"/>
<sequence length="832" mass="94697">MDEFDKFAAREGESLESVYERLTTLVNIMYRNNVRPISVSINTKFLNCLQPECSIYVTMAISEVNASHKAHEQANHVKRKTIIQASDDDQIDLNIIFDDPYIENNGGTSEHDSTGYDEYHSVESSNSVKRPKSKDTKSNNRVLKNTNDKGLSVHVQKKWVAKLSTLPSAFVSCDAGLGDNLFLVGQFCDGDLEVAFHSNTCYVWNLEGDNLLTDSRESNLYTIFISELATSSLVCLIYKATSTKSGLWHRRLSHLNFGSVNQLMTKDLVDGLSKFKYDKDYLCSIQTYNGTEFKNEKLWLFYAKLGIAHHTLIAGTTQQNDVVKRRNRTLIEAARTMLIFSKTPKFLWAKAIDTACLTHNRSIVHTRYNKTPYELIRGRKPNVQYFHVFGSLYYPINDRDDIGKMKPKADIGIFIGYSESSRELDGNTIMHSFKILEFGEAESSSNYQDPSNIHTIKVKWLWKNKTDAENTIIQNQSRLVAKGYSQQEGIDFEESFALVARLEAFRMFVAYAAHKNFIIYNMDVKTAFLNDPLKEDVFISQPNEFVDPDFPNNVYRLKKALKHGIEKCDSVTTPIATAKINADLHGTPTDQTKYHSMIGGFMYLTISRPDIAFATFVCACYQAHPTDKHLKEVKRIFRYLRKSINNGLWYSKDSGFELIAYSDADLAGCVLTIVLEKIVCKVPITEDTIIFKLDNQEIIYTVDMLRNTLQLKVETPENLFVSPVIIEIIESFMHTVGYQGIVNKKFPSTPPNLEEDYHSIKDDIPLEVHATDDYKEYEMVFVNVAVLMNQLQHVVSTQGMHMSTHRAHKTPTLIASPQGKKRKQGAKETSSP</sequence>
<evidence type="ECO:0000313" key="5">
    <source>
        <dbReference type="EMBL" id="GEU30413.1"/>
    </source>
</evidence>
<keyword evidence="1" id="KW-0479">Metal-binding</keyword>
<evidence type="ECO:0000259" key="4">
    <source>
        <dbReference type="PROSITE" id="PS50994"/>
    </source>
</evidence>
<dbReference type="PANTHER" id="PTHR42648:SF32">
    <property type="entry name" value="RIBONUCLEASE H-LIKE DOMAIN, GAG-PRE-INTEGRASE DOMAIN PROTEIN-RELATED"/>
    <property type="match status" value="1"/>
</dbReference>
<dbReference type="InterPro" id="IPR012337">
    <property type="entry name" value="RNaseH-like_sf"/>
</dbReference>
<dbReference type="GO" id="GO:0003676">
    <property type="term" value="F:nucleic acid binding"/>
    <property type="evidence" value="ECO:0007669"/>
    <property type="project" value="InterPro"/>
</dbReference>
<dbReference type="InterPro" id="IPR039537">
    <property type="entry name" value="Retrotran_Ty1/copia-like"/>
</dbReference>
<feature type="domain" description="Integrase catalytic" evidence="4">
    <location>
        <begin position="284"/>
        <end position="380"/>
    </location>
</feature>
<dbReference type="PROSITE" id="PS50994">
    <property type="entry name" value="INTEGRASE"/>
    <property type="match status" value="1"/>
</dbReference>
<dbReference type="GO" id="GO:0016787">
    <property type="term" value="F:hydrolase activity"/>
    <property type="evidence" value="ECO:0007669"/>
    <property type="project" value="UniProtKB-KW"/>
</dbReference>
<evidence type="ECO:0000256" key="3">
    <source>
        <dbReference type="SAM" id="MobiDB-lite"/>
    </source>
</evidence>
<comment type="caution">
    <text evidence="5">The sequence shown here is derived from an EMBL/GenBank/DDBJ whole genome shotgun (WGS) entry which is preliminary data.</text>
</comment>